<dbReference type="STRING" id="1799789.AX660_17655"/>
<gene>
    <name evidence="2" type="ORF">AX660_17655</name>
</gene>
<dbReference type="AlphaFoldDB" id="A0A135ZZ18"/>
<name>A0A135ZZ18_9ALTE</name>
<keyword evidence="1" id="KW-0732">Signal</keyword>
<evidence type="ECO:0000313" key="3">
    <source>
        <dbReference type="Proteomes" id="UP000070299"/>
    </source>
</evidence>
<dbReference type="Proteomes" id="UP000070299">
    <property type="component" value="Unassembled WGS sequence"/>
</dbReference>
<dbReference type="NCBIfam" id="NF047637">
    <property type="entry name" value="lipo_CC0125"/>
    <property type="match status" value="1"/>
</dbReference>
<evidence type="ECO:0008006" key="4">
    <source>
        <dbReference type="Google" id="ProtNLM"/>
    </source>
</evidence>
<organism evidence="2 3">
    <name type="scientific">Paraglaciecola hydrolytica</name>
    <dbReference type="NCBI Taxonomy" id="1799789"/>
    <lineage>
        <taxon>Bacteria</taxon>
        <taxon>Pseudomonadati</taxon>
        <taxon>Pseudomonadota</taxon>
        <taxon>Gammaproteobacteria</taxon>
        <taxon>Alteromonadales</taxon>
        <taxon>Alteromonadaceae</taxon>
        <taxon>Paraglaciecola</taxon>
    </lineage>
</organism>
<comment type="caution">
    <text evidence="2">The sequence shown here is derived from an EMBL/GenBank/DDBJ whole genome shotgun (WGS) entry which is preliminary data.</text>
</comment>
<reference evidence="3" key="1">
    <citation type="submission" date="2016-02" db="EMBL/GenBank/DDBJ databases">
        <authorList>
            <person name="Schultz-Johansen M."/>
            <person name="Glaring M.A."/>
            <person name="Bech P.K."/>
            <person name="Stougaard P."/>
        </authorList>
    </citation>
    <scope>NUCLEOTIDE SEQUENCE [LARGE SCALE GENOMIC DNA]</scope>
    <source>
        <strain evidence="3">S66</strain>
    </source>
</reference>
<proteinExistence type="predicted"/>
<sequence>MKNLIQVMVLLSAVVLLGACASAPAYKQATSKGGNGYTDIKVADDRYRVQYQSNSKDVLDVTNMALYRAAEITQQRGYDWFVVTSRETFVDRNSVEPNFAMGVGRHDTYQRECGLLTCQTTHRPTHSVGLEISNSRERSEVQSILEIRLGKGMRPDDNSYSAADILTNLAEVKED</sequence>
<evidence type="ECO:0000256" key="1">
    <source>
        <dbReference type="SAM" id="SignalP"/>
    </source>
</evidence>
<protein>
    <recommendedName>
        <fullName evidence="4">Lipoprotein</fullName>
    </recommendedName>
</protein>
<feature type="chain" id="PRO_5007469412" description="Lipoprotein" evidence="1">
    <location>
        <begin position="28"/>
        <end position="175"/>
    </location>
</feature>
<dbReference type="PROSITE" id="PS51257">
    <property type="entry name" value="PROKAR_LIPOPROTEIN"/>
    <property type="match status" value="1"/>
</dbReference>
<accession>A0A135ZZ18</accession>
<keyword evidence="3" id="KW-1185">Reference proteome</keyword>
<feature type="signal peptide" evidence="1">
    <location>
        <begin position="1"/>
        <end position="27"/>
    </location>
</feature>
<evidence type="ECO:0000313" key="2">
    <source>
        <dbReference type="EMBL" id="KXI28204.1"/>
    </source>
</evidence>
<dbReference type="EMBL" id="LSNE01000007">
    <property type="protein sequence ID" value="KXI28204.1"/>
    <property type="molecule type" value="Genomic_DNA"/>
</dbReference>